<protein>
    <submittedName>
        <fullName evidence="1">Uncharacterized protein</fullName>
    </submittedName>
</protein>
<evidence type="ECO:0000313" key="2">
    <source>
        <dbReference type="Proteomes" id="UP000494165"/>
    </source>
</evidence>
<dbReference type="Proteomes" id="UP000494165">
    <property type="component" value="Unassembled WGS sequence"/>
</dbReference>
<reference evidence="1 2" key="1">
    <citation type="submission" date="2020-04" db="EMBL/GenBank/DDBJ databases">
        <authorList>
            <person name="Alioto T."/>
            <person name="Alioto T."/>
            <person name="Gomez Garrido J."/>
        </authorList>
    </citation>
    <scope>NUCLEOTIDE SEQUENCE [LARGE SCALE GENOMIC DNA]</scope>
</reference>
<dbReference type="EMBL" id="CADEPI010000028">
    <property type="protein sequence ID" value="CAB3367070.1"/>
    <property type="molecule type" value="Genomic_DNA"/>
</dbReference>
<keyword evidence="2" id="KW-1185">Reference proteome</keyword>
<organism evidence="1 2">
    <name type="scientific">Cloeon dipterum</name>
    <dbReference type="NCBI Taxonomy" id="197152"/>
    <lineage>
        <taxon>Eukaryota</taxon>
        <taxon>Metazoa</taxon>
        <taxon>Ecdysozoa</taxon>
        <taxon>Arthropoda</taxon>
        <taxon>Hexapoda</taxon>
        <taxon>Insecta</taxon>
        <taxon>Pterygota</taxon>
        <taxon>Palaeoptera</taxon>
        <taxon>Ephemeroptera</taxon>
        <taxon>Pisciforma</taxon>
        <taxon>Baetidae</taxon>
        <taxon>Cloeon</taxon>
    </lineage>
</organism>
<dbReference type="AlphaFoldDB" id="A0A8S1C4S1"/>
<gene>
    <name evidence="1" type="ORF">CLODIP_2_CD07472</name>
</gene>
<dbReference type="Gene3D" id="3.30.40.10">
    <property type="entry name" value="Zinc/RING finger domain, C3HC4 (zinc finger)"/>
    <property type="match status" value="1"/>
</dbReference>
<sequence>MDTITRERITDRKWQVDAKKANIQNCVSGVAPRFEISVCHLIAAWTREIKIDTCTICRNNINDYCISCEAEDELVGVKCLVAVGHCQV</sequence>
<accession>A0A8S1C4S1</accession>
<name>A0A8S1C4S1_9INSE</name>
<proteinExistence type="predicted"/>
<dbReference type="SUPFAM" id="SSF57850">
    <property type="entry name" value="RING/U-box"/>
    <property type="match status" value="1"/>
</dbReference>
<dbReference type="OrthoDB" id="8962942at2759"/>
<comment type="caution">
    <text evidence="1">The sequence shown here is derived from an EMBL/GenBank/DDBJ whole genome shotgun (WGS) entry which is preliminary data.</text>
</comment>
<evidence type="ECO:0000313" key="1">
    <source>
        <dbReference type="EMBL" id="CAB3367070.1"/>
    </source>
</evidence>
<dbReference type="InterPro" id="IPR013083">
    <property type="entry name" value="Znf_RING/FYVE/PHD"/>
</dbReference>